<proteinExistence type="predicted"/>
<dbReference type="EMBL" id="AP014936">
    <property type="protein sequence ID" value="BAU49963.1"/>
    <property type="molecule type" value="Genomic_DNA"/>
</dbReference>
<organism evidence="2 3">
    <name type="scientific">Sulfurifustis variabilis</name>
    <dbReference type="NCBI Taxonomy" id="1675686"/>
    <lineage>
        <taxon>Bacteria</taxon>
        <taxon>Pseudomonadati</taxon>
        <taxon>Pseudomonadota</taxon>
        <taxon>Gammaproteobacteria</taxon>
        <taxon>Acidiferrobacterales</taxon>
        <taxon>Acidiferrobacteraceae</taxon>
        <taxon>Sulfurifustis</taxon>
    </lineage>
</organism>
<feature type="chain" id="PRO_5008752371" evidence="1">
    <location>
        <begin position="22"/>
        <end position="265"/>
    </location>
</feature>
<dbReference type="InterPro" id="IPR022529">
    <property type="entry name" value="DUF3530"/>
</dbReference>
<keyword evidence="1" id="KW-0732">Signal</keyword>
<evidence type="ECO:0000256" key="1">
    <source>
        <dbReference type="SAM" id="SignalP"/>
    </source>
</evidence>
<dbReference type="SUPFAM" id="SSF53474">
    <property type="entry name" value="alpha/beta-Hydrolases"/>
    <property type="match status" value="1"/>
</dbReference>
<reference evidence="2 3" key="1">
    <citation type="submission" date="2015-08" db="EMBL/GenBank/DDBJ databases">
        <title>Complete genome sequence of Sulfurifustis variabilis.</title>
        <authorList>
            <person name="Miura A."/>
            <person name="Kojima H."/>
            <person name="Fukui M."/>
        </authorList>
    </citation>
    <scope>NUCLEOTIDE SEQUENCE [LARGE SCALE GENOMIC DNA]</scope>
    <source>
        <strain evidence="3">skN76</strain>
    </source>
</reference>
<dbReference type="Gene3D" id="3.40.50.1820">
    <property type="entry name" value="alpha/beta hydrolase"/>
    <property type="match status" value="1"/>
</dbReference>
<feature type="signal peptide" evidence="1">
    <location>
        <begin position="1"/>
        <end position="21"/>
    </location>
</feature>
<accession>A0A1C7AFA7</accession>
<name>A0A1C7AFA7_9GAMM</name>
<dbReference type="InterPro" id="IPR029058">
    <property type="entry name" value="AB_hydrolase_fold"/>
</dbReference>
<dbReference type="Pfam" id="PF12048">
    <property type="entry name" value="DUF3530"/>
    <property type="match status" value="2"/>
</dbReference>
<sequence>MRTPPILALVLLGALAVPAQTATSTSNLEREKNWADQIVDALIAGEPVTLEARGVKFLGLHTEPANSEKSPKAVILLHGRGVHPAWGFIDTLRVDLADAGWHTLSLQMPILDADVKLSEYGATLPEAFDRIDAGIRFLQARGIRTIVLAGHSSGAMTALAYAAERPTASIAAVGAISPPTEPAGGRLMKPVELLPHINKPVLDIYGSDDFPEIRSTAKARRAAAGKAGNRDYAQQLVKGANHFYTDRYDALKQNLLAWLARFGGK</sequence>
<keyword evidence="3" id="KW-1185">Reference proteome</keyword>
<evidence type="ECO:0000313" key="2">
    <source>
        <dbReference type="EMBL" id="BAU49963.1"/>
    </source>
</evidence>
<dbReference type="RefSeq" id="WP_169924156.1">
    <property type="nucleotide sequence ID" value="NZ_AP014936.1"/>
</dbReference>
<gene>
    <name evidence="2" type="ORF">SVA_3427</name>
</gene>
<dbReference type="AlphaFoldDB" id="A0A1C7AFA7"/>
<protein>
    <submittedName>
        <fullName evidence="2">Phospholipase</fullName>
    </submittedName>
</protein>
<dbReference type="KEGG" id="sva:SVA_3427"/>
<evidence type="ECO:0000313" key="3">
    <source>
        <dbReference type="Proteomes" id="UP000218899"/>
    </source>
</evidence>
<dbReference type="Proteomes" id="UP000218899">
    <property type="component" value="Chromosome"/>
</dbReference>